<protein>
    <recommendedName>
        <fullName evidence="3">N-acetyltransferase domain-containing protein</fullName>
    </recommendedName>
</protein>
<dbReference type="RefSeq" id="WP_209482313.1">
    <property type="nucleotide sequence ID" value="NZ_JAGGKK010000033.1"/>
</dbReference>
<dbReference type="EMBL" id="JAGGKK010000033">
    <property type="protein sequence ID" value="MBP1950861.1"/>
    <property type="molecule type" value="Genomic_DNA"/>
</dbReference>
<reference evidence="1 2" key="1">
    <citation type="submission" date="2021-03" db="EMBL/GenBank/DDBJ databases">
        <title>Genomic Encyclopedia of Type Strains, Phase IV (KMG-IV): sequencing the most valuable type-strain genomes for metagenomic binning, comparative biology and taxonomic classification.</title>
        <authorList>
            <person name="Goeker M."/>
        </authorList>
    </citation>
    <scope>NUCLEOTIDE SEQUENCE [LARGE SCALE GENOMIC DNA]</scope>
    <source>
        <strain evidence="1 2">DSM 21085</strain>
    </source>
</reference>
<proteinExistence type="predicted"/>
<name>A0ABS4HIW0_9BACI</name>
<accession>A0ABS4HIW0</accession>
<evidence type="ECO:0000313" key="1">
    <source>
        <dbReference type="EMBL" id="MBP1950861.1"/>
    </source>
</evidence>
<sequence length="187" mass="21492">MIKIHVTTATAIDIRGMLELNYKIYPEEWHVSAAYVEYILRANKDVYRVVKTGSDVKGIYSLFPFSKVNYEEILNGSLEEKKLGQYILDYDQEKEVYLYLISFIVDIYDNNSREYTKALLADMTKQLPYLASKGITINEIGAIGISDDGNRILERIGFTKEKLVDVDGEKYPVFRVKVKTILDAILI</sequence>
<organism evidence="1 2">
    <name type="scientific">Virgibacillus litoralis</name>
    <dbReference type="NCBI Taxonomy" id="578221"/>
    <lineage>
        <taxon>Bacteria</taxon>
        <taxon>Bacillati</taxon>
        <taxon>Bacillota</taxon>
        <taxon>Bacilli</taxon>
        <taxon>Bacillales</taxon>
        <taxon>Bacillaceae</taxon>
        <taxon>Virgibacillus</taxon>
    </lineage>
</organism>
<gene>
    <name evidence="1" type="ORF">J2Z82_003833</name>
</gene>
<evidence type="ECO:0008006" key="3">
    <source>
        <dbReference type="Google" id="ProtNLM"/>
    </source>
</evidence>
<comment type="caution">
    <text evidence="1">The sequence shown here is derived from an EMBL/GenBank/DDBJ whole genome shotgun (WGS) entry which is preliminary data.</text>
</comment>
<evidence type="ECO:0000313" key="2">
    <source>
        <dbReference type="Proteomes" id="UP001519328"/>
    </source>
</evidence>
<dbReference type="Proteomes" id="UP001519328">
    <property type="component" value="Unassembled WGS sequence"/>
</dbReference>
<keyword evidence="2" id="KW-1185">Reference proteome</keyword>